<dbReference type="EMBL" id="RSCD01000004">
    <property type="protein sequence ID" value="RSH93562.1"/>
    <property type="molecule type" value="Genomic_DNA"/>
</dbReference>
<keyword evidence="1" id="KW-0732">Signal</keyword>
<name>A0A427YR58_9TREE</name>
<proteinExistence type="predicted"/>
<dbReference type="Proteomes" id="UP000279259">
    <property type="component" value="Unassembled WGS sequence"/>
</dbReference>
<organism evidence="2 3">
    <name type="scientific">Saitozyma podzolica</name>
    <dbReference type="NCBI Taxonomy" id="1890683"/>
    <lineage>
        <taxon>Eukaryota</taxon>
        <taxon>Fungi</taxon>
        <taxon>Dikarya</taxon>
        <taxon>Basidiomycota</taxon>
        <taxon>Agaricomycotina</taxon>
        <taxon>Tremellomycetes</taxon>
        <taxon>Tremellales</taxon>
        <taxon>Trimorphomycetaceae</taxon>
        <taxon>Saitozyma</taxon>
    </lineage>
</organism>
<comment type="caution">
    <text evidence="2">The sequence shown here is derived from an EMBL/GenBank/DDBJ whole genome shotgun (WGS) entry which is preliminary data.</text>
</comment>
<evidence type="ECO:0000313" key="3">
    <source>
        <dbReference type="Proteomes" id="UP000279259"/>
    </source>
</evidence>
<accession>A0A427YR58</accession>
<reference evidence="2 3" key="1">
    <citation type="submission" date="2018-11" db="EMBL/GenBank/DDBJ databases">
        <title>Genome sequence of Saitozyma podzolica DSM 27192.</title>
        <authorList>
            <person name="Aliyu H."/>
            <person name="Gorte O."/>
            <person name="Ochsenreither K."/>
        </authorList>
    </citation>
    <scope>NUCLEOTIDE SEQUENCE [LARGE SCALE GENOMIC DNA]</scope>
    <source>
        <strain evidence="2 3">DSM 27192</strain>
    </source>
</reference>
<keyword evidence="3" id="KW-1185">Reference proteome</keyword>
<evidence type="ECO:0000313" key="2">
    <source>
        <dbReference type="EMBL" id="RSH93562.1"/>
    </source>
</evidence>
<feature type="chain" id="PRO_5019189618" description="WSC domain-containing protein" evidence="1">
    <location>
        <begin position="25"/>
        <end position="173"/>
    </location>
</feature>
<gene>
    <name evidence="2" type="ORF">EHS25_007920</name>
</gene>
<sequence>MASTFPPMLIFASTALFLFVVVDAQTVYTTHVGCFSATGAPTGAGTTVTYDASALSVDGCSSYCLSVSTLDQPYHFSFYRSPGSPYASQCSCATVSASAGTMSNGATTGCLAGSITQVGCSSAVGNDFGLTQQSGTYTNSKDCFAACASSPNVAFHRSSASSLSTYTCLCGTV</sequence>
<protein>
    <recommendedName>
        <fullName evidence="4">WSC domain-containing protein</fullName>
    </recommendedName>
</protein>
<evidence type="ECO:0008006" key="4">
    <source>
        <dbReference type="Google" id="ProtNLM"/>
    </source>
</evidence>
<dbReference type="AlphaFoldDB" id="A0A427YR58"/>
<evidence type="ECO:0000256" key="1">
    <source>
        <dbReference type="SAM" id="SignalP"/>
    </source>
</evidence>
<feature type="signal peptide" evidence="1">
    <location>
        <begin position="1"/>
        <end position="24"/>
    </location>
</feature>